<feature type="domain" description="Rab-GAP TBC" evidence="6">
    <location>
        <begin position="598"/>
        <end position="792"/>
    </location>
</feature>
<dbReference type="FunFam" id="1.10.472.80:FF:000018">
    <property type="entry name" value="TBC1 domain family member 2B"/>
    <property type="match status" value="1"/>
</dbReference>
<dbReference type="GO" id="GO:0031267">
    <property type="term" value="F:small GTPase binding"/>
    <property type="evidence" value="ECO:0007669"/>
    <property type="project" value="TreeGrafter"/>
</dbReference>
<gene>
    <name evidence="7" type="primary">TBC1D2</name>
    <name evidence="7" type="synonym">LOC108925929</name>
</gene>
<keyword evidence="2 3" id="KW-0175">Coiled coil</keyword>
<dbReference type="GO" id="GO:0005829">
    <property type="term" value="C:cytosol"/>
    <property type="evidence" value="ECO:0007669"/>
    <property type="project" value="UniProtKB-ARBA"/>
</dbReference>
<dbReference type="PANTHER" id="PTHR47219:SF20">
    <property type="entry name" value="TBC1 DOMAIN FAMILY MEMBER 2B"/>
    <property type="match status" value="1"/>
</dbReference>
<dbReference type="Ensembl" id="ENSSFOT00015014571.2">
    <property type="protein sequence ID" value="ENSSFOP00015014397.2"/>
    <property type="gene ID" value="ENSSFOG00015009293.2"/>
</dbReference>
<evidence type="ECO:0000256" key="2">
    <source>
        <dbReference type="ARBA" id="ARBA00023054"/>
    </source>
</evidence>
<dbReference type="PROSITE" id="PS50003">
    <property type="entry name" value="PH_DOMAIN"/>
    <property type="match status" value="1"/>
</dbReference>
<feature type="coiled-coil region" evidence="3">
    <location>
        <begin position="419"/>
        <end position="446"/>
    </location>
</feature>
<name>A0A8C9REM3_SCLFO</name>
<evidence type="ECO:0000313" key="7">
    <source>
        <dbReference type="Ensembl" id="ENSSFOP00015014397.2"/>
    </source>
</evidence>
<keyword evidence="8" id="KW-1185">Reference proteome</keyword>
<dbReference type="FunFam" id="1.10.8.270:FF:000014">
    <property type="entry name" value="Putative TBC1 domain family member 2B"/>
    <property type="match status" value="1"/>
</dbReference>
<dbReference type="PROSITE" id="PS50086">
    <property type="entry name" value="TBC_RABGAP"/>
    <property type="match status" value="1"/>
</dbReference>
<dbReference type="InterPro" id="IPR001849">
    <property type="entry name" value="PH_domain"/>
</dbReference>
<dbReference type="CDD" id="cd01265">
    <property type="entry name" value="PH_TBC1D2A"/>
    <property type="match status" value="1"/>
</dbReference>
<sequence length="901" mass="102520">MYDILRVMESHSPRMAEPGACPLQPDPHVLHESVAPVENPGEAGANGLGPSDWVRRGEEPHRAKLCGYLGKLGGPLKSWKCRWFVYEEKQCQLFYYRTAQDVNPLGRIELASATFGFSLQAEEAVFHIQTPERVFVLKAVSRDAMMYWLQQLQLKRWQHRDPAEEPVQACGLTGLGGEHVSSHGHDVFLPIVKTPPGLVGEEAANLPAPKSQSTLSNVSFKHPLTEIQNSVHNLCRHRSQDLSRSVFCSEQSTALSSSGSPVLMSEDAVAPTAPATTPGPLADPGRESPWEEPSLTVQRSGSPVPMTAEVQQVSLDKELSLLQQKVLSPAEEAKAEKCLPAAEEWDKSPGDQSDSSMQELQEQLVLRDARIVQLEEHVQLMMEKNQAKQEVILRLSEQVAECLADPGRKLTSTMGARTFRQLQEEVEQLKDDIEAYKIQNKFLNSEIYQLTKLWRNSSEQEKSLMKKCALLEAKCCQMEGRYLGVLKQLQENGSLGVQQKDLVNRLIQDELQEDMVDTIKLHPNSEYDEYGFKLIQDYDVEDMKLLAKIHALEIRSHNLLEQEAGDKQRLSRWAQYVGKRPLGELVPSPELKALLRGGVPRQYRASMWRCVVRARTQSLRERHPERYRELCGKGQASQHPAARQILLDLHRTLTSNQHFSSPSSPTLEQLHRILLAFSWQNPSIGYCQGLNRLAAIALLVLQNEEDAFWCLVAIVETIMPKDYYSKSLTASQADQRVLKELVAEKLPRLAVHFEEYGVDVSLITFNWFLVVFVEDLASKILLCVWDAFLYEGTKVLFRYALALFKYKEEDILKIHDKVEIYQYLRFFTRTISDCRKLTNIAFVHMNPFPMKLLRNRRAYHLERLEAELHELERIQEEFASESAESKDKDLSASLSDEEEDL</sequence>
<dbReference type="InterPro" id="IPR000195">
    <property type="entry name" value="Rab-GAP-TBC_dom"/>
</dbReference>
<dbReference type="FunFam" id="2.30.29.30:FF:000248">
    <property type="entry name" value="TBC1 domain family member 2A isoform X1"/>
    <property type="match status" value="1"/>
</dbReference>
<dbReference type="InterPro" id="IPR050302">
    <property type="entry name" value="Rab_GAP_TBC_domain"/>
</dbReference>
<accession>A0A8C9REM3</accession>
<reference evidence="7" key="2">
    <citation type="submission" date="2025-08" db="UniProtKB">
        <authorList>
            <consortium name="Ensembl"/>
        </authorList>
    </citation>
    <scope>IDENTIFICATION</scope>
</reference>
<dbReference type="PANTHER" id="PTHR47219">
    <property type="entry name" value="RAB GTPASE-ACTIVATING PROTEIN 1-LIKE"/>
    <property type="match status" value="1"/>
</dbReference>
<dbReference type="Proteomes" id="UP000694397">
    <property type="component" value="Chromosome 16"/>
</dbReference>
<dbReference type="SUPFAM" id="SSF50729">
    <property type="entry name" value="PH domain-like"/>
    <property type="match status" value="1"/>
</dbReference>
<dbReference type="Gene3D" id="2.30.29.30">
    <property type="entry name" value="Pleckstrin-homology domain (PH domain)/Phosphotyrosine-binding domain (PTB)"/>
    <property type="match status" value="1"/>
</dbReference>
<dbReference type="SMART" id="SM00233">
    <property type="entry name" value="PH"/>
    <property type="match status" value="1"/>
</dbReference>
<dbReference type="GO" id="GO:0031410">
    <property type="term" value="C:cytoplasmic vesicle"/>
    <property type="evidence" value="ECO:0007669"/>
    <property type="project" value="UniProtKB-ARBA"/>
</dbReference>
<reference evidence="7 8" key="1">
    <citation type="submission" date="2019-04" db="EMBL/GenBank/DDBJ databases">
        <authorList>
            <consortium name="Wellcome Sanger Institute Data Sharing"/>
        </authorList>
    </citation>
    <scope>NUCLEOTIDE SEQUENCE [LARGE SCALE GENOMIC DNA]</scope>
</reference>
<reference evidence="7" key="3">
    <citation type="submission" date="2025-09" db="UniProtKB">
        <authorList>
            <consortium name="Ensembl"/>
        </authorList>
    </citation>
    <scope>IDENTIFICATION</scope>
</reference>
<dbReference type="SUPFAM" id="SSF47923">
    <property type="entry name" value="Ypt/Rab-GAP domain of gyp1p"/>
    <property type="match status" value="2"/>
</dbReference>
<dbReference type="OrthoDB" id="294251at2759"/>
<dbReference type="Gene3D" id="1.10.472.80">
    <property type="entry name" value="Ypt/Rab-GAP domain of gyp1p, domain 3"/>
    <property type="match status" value="1"/>
</dbReference>
<organism evidence="7 8">
    <name type="scientific">Scleropages formosus</name>
    <name type="common">Asian bonytongue</name>
    <name type="synonym">Osteoglossum formosum</name>
    <dbReference type="NCBI Taxonomy" id="113540"/>
    <lineage>
        <taxon>Eukaryota</taxon>
        <taxon>Metazoa</taxon>
        <taxon>Chordata</taxon>
        <taxon>Craniata</taxon>
        <taxon>Vertebrata</taxon>
        <taxon>Euteleostomi</taxon>
        <taxon>Actinopterygii</taxon>
        <taxon>Neopterygii</taxon>
        <taxon>Teleostei</taxon>
        <taxon>Osteoglossocephala</taxon>
        <taxon>Osteoglossomorpha</taxon>
        <taxon>Osteoglossiformes</taxon>
        <taxon>Osteoglossidae</taxon>
        <taxon>Scleropages</taxon>
    </lineage>
</organism>
<evidence type="ECO:0000256" key="1">
    <source>
        <dbReference type="ARBA" id="ARBA00022468"/>
    </source>
</evidence>
<dbReference type="InterPro" id="IPR011993">
    <property type="entry name" value="PH-like_dom_sf"/>
</dbReference>
<dbReference type="SMART" id="SM00164">
    <property type="entry name" value="TBC"/>
    <property type="match status" value="1"/>
</dbReference>
<evidence type="ECO:0000256" key="3">
    <source>
        <dbReference type="SAM" id="Coils"/>
    </source>
</evidence>
<dbReference type="GO" id="GO:0005096">
    <property type="term" value="F:GTPase activator activity"/>
    <property type="evidence" value="ECO:0007669"/>
    <property type="project" value="UniProtKB-KW"/>
</dbReference>
<evidence type="ECO:0000259" key="6">
    <source>
        <dbReference type="PROSITE" id="PS50086"/>
    </source>
</evidence>
<dbReference type="InterPro" id="IPR035969">
    <property type="entry name" value="Rab-GAP_TBC_sf"/>
</dbReference>
<feature type="compositionally biased region" description="Low complexity" evidence="4">
    <location>
        <begin position="270"/>
        <end position="283"/>
    </location>
</feature>
<feature type="region of interest" description="Disordered" evidence="4">
    <location>
        <begin position="270"/>
        <end position="304"/>
    </location>
</feature>
<evidence type="ECO:0000313" key="8">
    <source>
        <dbReference type="Proteomes" id="UP000694397"/>
    </source>
</evidence>
<feature type="domain" description="PH" evidence="5">
    <location>
        <begin position="62"/>
        <end position="157"/>
    </location>
</feature>
<proteinExistence type="predicted"/>
<evidence type="ECO:0000256" key="4">
    <source>
        <dbReference type="SAM" id="MobiDB-lite"/>
    </source>
</evidence>
<dbReference type="Pfam" id="PF00169">
    <property type="entry name" value="PH"/>
    <property type="match status" value="1"/>
</dbReference>
<dbReference type="Pfam" id="PF00566">
    <property type="entry name" value="RabGAP-TBC"/>
    <property type="match status" value="1"/>
</dbReference>
<dbReference type="Gene3D" id="1.10.8.270">
    <property type="entry name" value="putative rabgap domain of human tbc1 domain family member 14 like domains"/>
    <property type="match status" value="1"/>
</dbReference>
<protein>
    <submittedName>
        <fullName evidence="7">TBC1 domain family member 2</fullName>
    </submittedName>
</protein>
<dbReference type="AlphaFoldDB" id="A0A8C9REM3"/>
<evidence type="ECO:0000259" key="5">
    <source>
        <dbReference type="PROSITE" id="PS50003"/>
    </source>
</evidence>
<keyword evidence="1" id="KW-0343">GTPase activation</keyword>
<dbReference type="GeneTree" id="ENSGT00940000159937"/>
<feature type="region of interest" description="Disordered" evidence="4">
    <location>
        <begin position="878"/>
        <end position="901"/>
    </location>
</feature>